<dbReference type="InterPro" id="IPR014721">
    <property type="entry name" value="Ribsml_uS5_D2-typ_fold_subgr"/>
</dbReference>
<dbReference type="InterPro" id="IPR013750">
    <property type="entry name" value="GHMP_kinase_C_dom"/>
</dbReference>
<evidence type="ECO:0000256" key="7">
    <source>
        <dbReference type="ARBA" id="ARBA00022840"/>
    </source>
</evidence>
<dbReference type="InterPro" id="IPR019741">
    <property type="entry name" value="Galactokinase_CS"/>
</dbReference>
<dbReference type="PROSITE" id="PS00106">
    <property type="entry name" value="GALACTOKINASE"/>
    <property type="match status" value="1"/>
</dbReference>
<protein>
    <recommendedName>
        <fullName evidence="11">Galactokinase</fullName>
        <ecNumber evidence="11">2.7.1.6</ecNumber>
    </recommendedName>
</protein>
<evidence type="ECO:0000256" key="2">
    <source>
        <dbReference type="ARBA" id="ARBA00022490"/>
    </source>
</evidence>
<dbReference type="InterPro" id="IPR006204">
    <property type="entry name" value="GHMP_kinase_N_dom"/>
</dbReference>
<dbReference type="GO" id="GO:0046872">
    <property type="term" value="F:metal ion binding"/>
    <property type="evidence" value="ECO:0007669"/>
    <property type="project" value="UniProtKB-KW"/>
</dbReference>
<dbReference type="PANTHER" id="PTHR10457:SF7">
    <property type="entry name" value="GALACTOKINASE-RELATED"/>
    <property type="match status" value="1"/>
</dbReference>
<feature type="domain" description="GHMP kinase N-terminal" evidence="12">
    <location>
        <begin position="92"/>
        <end position="179"/>
    </location>
</feature>
<evidence type="ECO:0000313" key="16">
    <source>
        <dbReference type="Proteomes" id="UP000182510"/>
    </source>
</evidence>
<keyword evidence="4" id="KW-0479">Metal-binding</keyword>
<evidence type="ECO:0000259" key="14">
    <source>
        <dbReference type="Pfam" id="PF10509"/>
    </source>
</evidence>
<keyword evidence="10" id="KW-0119">Carbohydrate metabolism</keyword>
<evidence type="ECO:0000256" key="9">
    <source>
        <dbReference type="ARBA" id="ARBA00023144"/>
    </source>
</evidence>
<evidence type="ECO:0000256" key="5">
    <source>
        <dbReference type="ARBA" id="ARBA00022741"/>
    </source>
</evidence>
<dbReference type="GO" id="GO:0005524">
    <property type="term" value="F:ATP binding"/>
    <property type="evidence" value="ECO:0007669"/>
    <property type="project" value="UniProtKB-UniRule"/>
</dbReference>
<dbReference type="InterPro" id="IPR036554">
    <property type="entry name" value="GHMP_kinase_C_sf"/>
</dbReference>
<keyword evidence="7" id="KW-0067">ATP-binding</keyword>
<dbReference type="GO" id="GO:0004335">
    <property type="term" value="F:galactokinase activity"/>
    <property type="evidence" value="ECO:0007669"/>
    <property type="project" value="UniProtKB-UniRule"/>
</dbReference>
<keyword evidence="5" id="KW-0547">Nucleotide-binding</keyword>
<dbReference type="GO" id="GO:0006012">
    <property type="term" value="P:galactose metabolic process"/>
    <property type="evidence" value="ECO:0007669"/>
    <property type="project" value="UniProtKB-UniRule"/>
</dbReference>
<dbReference type="Pfam" id="PF10509">
    <property type="entry name" value="GalKase_gal_bdg"/>
    <property type="match status" value="1"/>
</dbReference>
<evidence type="ECO:0000256" key="4">
    <source>
        <dbReference type="ARBA" id="ARBA00022723"/>
    </source>
</evidence>
<keyword evidence="6 15" id="KW-0418">Kinase</keyword>
<evidence type="ECO:0000259" key="12">
    <source>
        <dbReference type="Pfam" id="PF00288"/>
    </source>
</evidence>
<dbReference type="Pfam" id="PF00288">
    <property type="entry name" value="GHMP_kinases_N"/>
    <property type="match status" value="1"/>
</dbReference>
<name>A0A1L3J205_9FLAO</name>
<dbReference type="InterPro" id="IPR000705">
    <property type="entry name" value="Galactokinase"/>
</dbReference>
<keyword evidence="16" id="KW-1185">Reference proteome</keyword>
<accession>A0A1L3J205</accession>
<evidence type="ECO:0000256" key="1">
    <source>
        <dbReference type="ARBA" id="ARBA00006566"/>
    </source>
</evidence>
<keyword evidence="2" id="KW-0963">Cytoplasm</keyword>
<evidence type="ECO:0000256" key="11">
    <source>
        <dbReference type="NCBIfam" id="TIGR00131"/>
    </source>
</evidence>
<dbReference type="PIRSF" id="PIRSF000530">
    <property type="entry name" value="Galactokinase"/>
    <property type="match status" value="1"/>
</dbReference>
<dbReference type="RefSeq" id="WP_072551827.1">
    <property type="nucleotide sequence ID" value="NZ_CP018153.1"/>
</dbReference>
<dbReference type="Gene3D" id="3.30.70.890">
    <property type="entry name" value="GHMP kinase, C-terminal domain"/>
    <property type="match status" value="1"/>
</dbReference>
<organism evidence="15 16">
    <name type="scientific">Christiangramia salexigens</name>
    <dbReference type="NCBI Taxonomy" id="1913577"/>
    <lineage>
        <taxon>Bacteria</taxon>
        <taxon>Pseudomonadati</taxon>
        <taxon>Bacteroidota</taxon>
        <taxon>Flavobacteriia</taxon>
        <taxon>Flavobacteriales</taxon>
        <taxon>Flavobacteriaceae</taxon>
        <taxon>Christiangramia</taxon>
    </lineage>
</organism>
<dbReference type="SUPFAM" id="SSF55060">
    <property type="entry name" value="GHMP Kinase, C-terminal domain"/>
    <property type="match status" value="1"/>
</dbReference>
<dbReference type="EMBL" id="CP018153">
    <property type="protein sequence ID" value="APG59172.1"/>
    <property type="molecule type" value="Genomic_DNA"/>
</dbReference>
<dbReference type="KEGG" id="grl:LPB144_01565"/>
<keyword evidence="8" id="KW-0460">Magnesium</keyword>
<evidence type="ECO:0000259" key="13">
    <source>
        <dbReference type="Pfam" id="PF08544"/>
    </source>
</evidence>
<dbReference type="InterPro" id="IPR020568">
    <property type="entry name" value="Ribosomal_Su5_D2-typ_SF"/>
</dbReference>
<dbReference type="OrthoDB" id="250531at2"/>
<dbReference type="SUPFAM" id="SSF54211">
    <property type="entry name" value="Ribosomal protein S5 domain 2-like"/>
    <property type="match status" value="1"/>
</dbReference>
<dbReference type="PRINTS" id="PR00473">
    <property type="entry name" value="GALCTOKINASE"/>
</dbReference>
<dbReference type="Proteomes" id="UP000182510">
    <property type="component" value="Chromosome"/>
</dbReference>
<evidence type="ECO:0000256" key="6">
    <source>
        <dbReference type="ARBA" id="ARBA00022777"/>
    </source>
</evidence>
<sequence length="387" mass="44264">MQNPRTLKTKPHVFKNFEAKLSVESPGRINLIGEHTDYNNGYVMPTAIDKKIHLHFSKNQTENFCRFFSETFDTGFEFYLDKDFEKGSGWENYILGVIRELLKSGNKLEGFDCLIKSELPVGAGISSSAALECGLASGLNALFDLKQTKLEIVKLSQRAENNFVGSNCGIMDQFSSVLSKKDHLIFLDCKTLEKKYIPADFQDCKVLLLNTNVTHKLSESEYNTRREECEAAVKFIQKKNPEVTSLRDVSISLLESYRSQLSETTYKRCMYVLNENERVKQAANFLSGRRLRDFGKLMYESHEGLQHNYEVSCPELDFLVDYSRDKDFIYGSRMMGGGFGGCTINIIEKNKIRDFIEEVSKAYFKKFRIELDAITVFPSAGTRVIKH</sequence>
<proteinExistence type="inferred from homology"/>
<dbReference type="FunFam" id="3.30.230.10:FF:000017">
    <property type="entry name" value="Galactokinase"/>
    <property type="match status" value="1"/>
</dbReference>
<evidence type="ECO:0000256" key="3">
    <source>
        <dbReference type="ARBA" id="ARBA00022679"/>
    </source>
</evidence>
<feature type="domain" description="Galactokinase N-terminal" evidence="14">
    <location>
        <begin position="21"/>
        <end position="57"/>
    </location>
</feature>
<dbReference type="NCBIfam" id="TIGR00131">
    <property type="entry name" value="gal_kin"/>
    <property type="match status" value="1"/>
</dbReference>
<evidence type="ECO:0000256" key="10">
    <source>
        <dbReference type="ARBA" id="ARBA00023277"/>
    </source>
</evidence>
<dbReference type="STRING" id="1913577.LPB144_01565"/>
<comment type="similarity">
    <text evidence="1">Belongs to the GHMP kinase family. GalK subfamily.</text>
</comment>
<dbReference type="InterPro" id="IPR006206">
    <property type="entry name" value="Mevalonate/galactokinase"/>
</dbReference>
<evidence type="ECO:0000313" key="15">
    <source>
        <dbReference type="EMBL" id="APG59172.1"/>
    </source>
</evidence>
<evidence type="ECO:0000256" key="8">
    <source>
        <dbReference type="ARBA" id="ARBA00022842"/>
    </source>
</evidence>
<feature type="domain" description="GHMP kinase C-terminal" evidence="13">
    <location>
        <begin position="289"/>
        <end position="363"/>
    </location>
</feature>
<dbReference type="PRINTS" id="PR00959">
    <property type="entry name" value="MEVGALKINASE"/>
</dbReference>
<reference evidence="15 16" key="1">
    <citation type="submission" date="2016-11" db="EMBL/GenBank/DDBJ databases">
        <title>Gramella sp. LPB0144 isolated from marine environment.</title>
        <authorList>
            <person name="Kim E."/>
            <person name="Yi H."/>
        </authorList>
    </citation>
    <scope>NUCLEOTIDE SEQUENCE [LARGE SCALE GENOMIC DNA]</scope>
    <source>
        <strain evidence="15 16">LPB0144</strain>
    </source>
</reference>
<keyword evidence="3" id="KW-0808">Transferase</keyword>
<dbReference type="EC" id="2.7.1.6" evidence="11"/>
<keyword evidence="9" id="KW-0299">Galactose metabolism</keyword>
<dbReference type="Gene3D" id="3.30.230.10">
    <property type="match status" value="1"/>
</dbReference>
<dbReference type="PANTHER" id="PTHR10457">
    <property type="entry name" value="MEVALONATE KINASE/GALACTOKINASE"/>
    <property type="match status" value="1"/>
</dbReference>
<dbReference type="AlphaFoldDB" id="A0A1L3J205"/>
<dbReference type="InterPro" id="IPR019539">
    <property type="entry name" value="GalKase_N"/>
</dbReference>
<dbReference type="GO" id="GO:0005829">
    <property type="term" value="C:cytosol"/>
    <property type="evidence" value="ECO:0007669"/>
    <property type="project" value="TreeGrafter"/>
</dbReference>
<gene>
    <name evidence="15" type="ORF">LPB144_01565</name>
</gene>
<dbReference type="FunFam" id="3.30.70.890:FF:000001">
    <property type="entry name" value="Galactokinase"/>
    <property type="match status" value="1"/>
</dbReference>
<dbReference type="Pfam" id="PF08544">
    <property type="entry name" value="GHMP_kinases_C"/>
    <property type="match status" value="1"/>
</dbReference>